<dbReference type="SMART" id="SM00471">
    <property type="entry name" value="HDc"/>
    <property type="match status" value="1"/>
</dbReference>
<dbReference type="HOGENOM" id="CLU_040526_0_0_9"/>
<dbReference type="Gene3D" id="3.90.550.10">
    <property type="entry name" value="Spore Coat Polysaccharide Biosynthesis Protein SpsA, Chain A"/>
    <property type="match status" value="1"/>
</dbReference>
<evidence type="ECO:0000259" key="1">
    <source>
        <dbReference type="SMART" id="SM00471"/>
    </source>
</evidence>
<organism evidence="2 3">
    <name type="scientific">Desulfitobacterium hafniense (strain Y51)</name>
    <dbReference type="NCBI Taxonomy" id="138119"/>
    <lineage>
        <taxon>Bacteria</taxon>
        <taxon>Bacillati</taxon>
        <taxon>Bacillota</taxon>
        <taxon>Clostridia</taxon>
        <taxon>Eubacteriales</taxon>
        <taxon>Desulfitobacteriaceae</taxon>
        <taxon>Desulfitobacterium</taxon>
    </lineage>
</organism>
<reference evidence="2 3" key="1">
    <citation type="journal article" date="2006" name="J. Bacteriol.">
        <title>Complete genome sequence of the dehalorespiring bacterium Desulfitobacterium hafniense Y51 and comparison with Dehalococcoides ethenogenes 195.</title>
        <authorList>
            <person name="Nonaka H."/>
            <person name="Keresztes G."/>
            <person name="Shinoda Y."/>
            <person name="Ikenaga Y."/>
            <person name="Abe M."/>
            <person name="Naito K."/>
            <person name="Inatomi K."/>
            <person name="Furukawa K."/>
            <person name="Inui M."/>
            <person name="Yukawa H."/>
        </authorList>
    </citation>
    <scope>NUCLEOTIDE SEQUENCE [LARGE SCALE GENOMIC DNA]</scope>
    <source>
        <strain evidence="2 3">Y51</strain>
    </source>
</reference>
<dbReference type="Pfam" id="PF01966">
    <property type="entry name" value="HD"/>
    <property type="match status" value="1"/>
</dbReference>
<dbReference type="InterPro" id="IPR029044">
    <property type="entry name" value="Nucleotide-diphossugar_trans"/>
</dbReference>
<evidence type="ECO:0000313" key="3">
    <source>
        <dbReference type="Proteomes" id="UP000001946"/>
    </source>
</evidence>
<dbReference type="InterPro" id="IPR025877">
    <property type="entry name" value="MobA-like_NTP_Trfase"/>
</dbReference>
<dbReference type="RefSeq" id="WP_011459394.1">
    <property type="nucleotide sequence ID" value="NC_007907.1"/>
</dbReference>
<dbReference type="SUPFAM" id="SSF109604">
    <property type="entry name" value="HD-domain/PDEase-like"/>
    <property type="match status" value="1"/>
</dbReference>
<dbReference type="SUPFAM" id="SSF53448">
    <property type="entry name" value="Nucleotide-diphospho-sugar transferases"/>
    <property type="match status" value="1"/>
</dbReference>
<dbReference type="KEGG" id="dsy:DSY0875"/>
<dbReference type="AlphaFoldDB" id="Q24Z78"/>
<dbReference type="GO" id="GO:0016779">
    <property type="term" value="F:nucleotidyltransferase activity"/>
    <property type="evidence" value="ECO:0007669"/>
    <property type="project" value="UniProtKB-ARBA"/>
</dbReference>
<feature type="domain" description="HD/PDEase" evidence="1">
    <location>
        <begin position="145"/>
        <end position="253"/>
    </location>
</feature>
<dbReference type="EMBL" id="AP008230">
    <property type="protein sequence ID" value="BAE82664.1"/>
    <property type="molecule type" value="Genomic_DNA"/>
</dbReference>
<gene>
    <name evidence="2" type="ordered locus">DSY0875</name>
</gene>
<dbReference type="PANTHER" id="PTHR43777">
    <property type="entry name" value="MOLYBDENUM COFACTOR CYTIDYLYLTRANSFERASE"/>
    <property type="match status" value="1"/>
</dbReference>
<sequence length="302" mass="34166">MNPQYDQGMYASIQAGVRSLDNTIDAFFLLPVDYVSVRPETICSLLRVYEAGPWAVVYPVYQGQKGHPPLISTKLRNRILEEEPEGGLRALLEKESLNKAEIPVRDQGILLDLDGDMDYQEMIRGILPLFPTRRECLTILREKQLPEAVLAHVRAVSELSVRLAEHLNSRGLRLHLGIVQAASLLHDIAKGEDDHALKGSLFLTGLGYPEVAEIIASHMVLAPEHQNRINETTIVYLADKLVFEDKVVMLAKRQEDLLGRFQEEAARQAVKEKIGQAALIQKKIERVLGFELEKTWKRLFSW</sequence>
<dbReference type="Gene3D" id="1.10.3210.10">
    <property type="entry name" value="Hypothetical protein af1432"/>
    <property type="match status" value="1"/>
</dbReference>
<name>Q24Z78_DESHY</name>
<dbReference type="InterPro" id="IPR003607">
    <property type="entry name" value="HD/PDEase_dom"/>
</dbReference>
<dbReference type="STRING" id="138119.DSY0875"/>
<evidence type="ECO:0000313" key="2">
    <source>
        <dbReference type="EMBL" id="BAE82664.1"/>
    </source>
</evidence>
<dbReference type="InterPro" id="IPR006674">
    <property type="entry name" value="HD_domain"/>
</dbReference>
<proteinExistence type="predicted"/>
<dbReference type="Proteomes" id="UP000001946">
    <property type="component" value="Chromosome"/>
</dbReference>
<dbReference type="eggNOG" id="COG2068">
    <property type="taxonomic scope" value="Bacteria"/>
</dbReference>
<dbReference type="CDD" id="cd00077">
    <property type="entry name" value="HDc"/>
    <property type="match status" value="1"/>
</dbReference>
<keyword evidence="3" id="KW-1185">Reference proteome</keyword>
<dbReference type="Pfam" id="PF12804">
    <property type="entry name" value="NTP_transf_3"/>
    <property type="match status" value="1"/>
</dbReference>
<dbReference type="PANTHER" id="PTHR43777:SF1">
    <property type="entry name" value="MOLYBDENUM COFACTOR CYTIDYLYLTRANSFERASE"/>
    <property type="match status" value="1"/>
</dbReference>
<accession>Q24Z78</accession>
<protein>
    <recommendedName>
        <fullName evidence="1">HD/PDEase domain-containing protein</fullName>
    </recommendedName>
</protein>
<dbReference type="eggNOG" id="COG1418">
    <property type="taxonomic scope" value="Bacteria"/>
</dbReference>